<evidence type="ECO:0000256" key="2">
    <source>
        <dbReference type="ARBA" id="ARBA00023315"/>
    </source>
</evidence>
<dbReference type="InterPro" id="IPR050832">
    <property type="entry name" value="Bact_Acetyltransf"/>
</dbReference>
<reference evidence="4 5" key="1">
    <citation type="submission" date="2023-12" db="EMBL/GenBank/DDBJ databases">
        <title>the genome sequence of Hyalangium sp. s54d21.</title>
        <authorList>
            <person name="Zhang X."/>
        </authorList>
    </citation>
    <scope>NUCLEOTIDE SEQUENCE [LARGE SCALE GENOMIC DNA]</scope>
    <source>
        <strain evidence="5">s54d21</strain>
    </source>
</reference>
<dbReference type="Gene3D" id="3.40.630.30">
    <property type="match status" value="1"/>
</dbReference>
<organism evidence="4 5">
    <name type="scientific">Hyalangium rubrum</name>
    <dbReference type="NCBI Taxonomy" id="3103134"/>
    <lineage>
        <taxon>Bacteria</taxon>
        <taxon>Pseudomonadati</taxon>
        <taxon>Myxococcota</taxon>
        <taxon>Myxococcia</taxon>
        <taxon>Myxococcales</taxon>
        <taxon>Cystobacterineae</taxon>
        <taxon>Archangiaceae</taxon>
        <taxon>Hyalangium</taxon>
    </lineage>
</organism>
<dbReference type="CDD" id="cd04301">
    <property type="entry name" value="NAT_SF"/>
    <property type="match status" value="1"/>
</dbReference>
<evidence type="ECO:0000313" key="4">
    <source>
        <dbReference type="EMBL" id="MDY7228143.1"/>
    </source>
</evidence>
<proteinExistence type="predicted"/>
<evidence type="ECO:0000313" key="5">
    <source>
        <dbReference type="Proteomes" id="UP001291309"/>
    </source>
</evidence>
<keyword evidence="1" id="KW-0808">Transferase</keyword>
<dbReference type="Proteomes" id="UP001291309">
    <property type="component" value="Unassembled WGS sequence"/>
</dbReference>
<keyword evidence="2" id="KW-0012">Acyltransferase</keyword>
<keyword evidence="5" id="KW-1185">Reference proteome</keyword>
<dbReference type="EMBL" id="JAXIVS010000005">
    <property type="protein sequence ID" value="MDY7228143.1"/>
    <property type="molecule type" value="Genomic_DNA"/>
</dbReference>
<sequence>MNAGSPMEIRFVDATEAESYREALVELLRDAVDGGASVGFLPPLEESEARAYWEGVREDLVAGRRSLALAWVEGRVAGTAQLVEAGKANARHRAEVSRVLVHSAFRRRGLGAALMRAVEARAREQGKRTLVLDTREGDSAERLYQSLGWIRVGVIPEYARNGAGTLDGTAVYYKLLGADFRSAR</sequence>
<evidence type="ECO:0000256" key="1">
    <source>
        <dbReference type="ARBA" id="ARBA00022679"/>
    </source>
</evidence>
<feature type="domain" description="N-acetyltransferase" evidence="3">
    <location>
        <begin position="9"/>
        <end position="178"/>
    </location>
</feature>
<dbReference type="RefSeq" id="WP_321546867.1">
    <property type="nucleotide sequence ID" value="NZ_JAXIVS010000005.1"/>
</dbReference>
<dbReference type="InterPro" id="IPR016181">
    <property type="entry name" value="Acyl_CoA_acyltransferase"/>
</dbReference>
<dbReference type="Pfam" id="PF00583">
    <property type="entry name" value="Acetyltransf_1"/>
    <property type="match status" value="1"/>
</dbReference>
<dbReference type="SUPFAM" id="SSF55729">
    <property type="entry name" value="Acyl-CoA N-acyltransferases (Nat)"/>
    <property type="match status" value="1"/>
</dbReference>
<dbReference type="InterPro" id="IPR000182">
    <property type="entry name" value="GNAT_dom"/>
</dbReference>
<dbReference type="PROSITE" id="PS51186">
    <property type="entry name" value="GNAT"/>
    <property type="match status" value="1"/>
</dbReference>
<gene>
    <name evidence="4" type="ORF">SYV04_17115</name>
</gene>
<protein>
    <submittedName>
        <fullName evidence="4">GNAT family N-acetyltransferase</fullName>
    </submittedName>
</protein>
<dbReference type="PANTHER" id="PTHR43877">
    <property type="entry name" value="AMINOALKYLPHOSPHONATE N-ACETYLTRANSFERASE-RELATED-RELATED"/>
    <property type="match status" value="1"/>
</dbReference>
<comment type="caution">
    <text evidence="4">The sequence shown here is derived from an EMBL/GenBank/DDBJ whole genome shotgun (WGS) entry which is preliminary data.</text>
</comment>
<name>A0ABU5H3V4_9BACT</name>
<evidence type="ECO:0000259" key="3">
    <source>
        <dbReference type="PROSITE" id="PS51186"/>
    </source>
</evidence>
<accession>A0ABU5H3V4</accession>